<dbReference type="InterPro" id="IPR024371">
    <property type="entry name" value="AcetylCoA_trans_1-like"/>
</dbReference>
<feature type="transmembrane region" description="Helical" evidence="6">
    <location>
        <begin position="52"/>
        <end position="70"/>
    </location>
</feature>
<feature type="transmembrane region" description="Helical" evidence="6">
    <location>
        <begin position="456"/>
        <end position="475"/>
    </location>
</feature>
<keyword evidence="4 6" id="KW-1133">Transmembrane helix</keyword>
<dbReference type="NCBIfam" id="TIGR00901">
    <property type="entry name" value="2A0125"/>
    <property type="match status" value="1"/>
</dbReference>
<dbReference type="InterPro" id="IPR036259">
    <property type="entry name" value="MFS_trans_sf"/>
</dbReference>
<feature type="transmembrane region" description="Helical" evidence="6">
    <location>
        <begin position="395"/>
        <end position="416"/>
    </location>
</feature>
<feature type="transmembrane region" description="Helical" evidence="6">
    <location>
        <begin position="328"/>
        <end position="354"/>
    </location>
</feature>
<organism evidence="7 8">
    <name type="scientific">Desulfotignum phosphitoxidans DSM 13687</name>
    <dbReference type="NCBI Taxonomy" id="1286635"/>
    <lineage>
        <taxon>Bacteria</taxon>
        <taxon>Pseudomonadati</taxon>
        <taxon>Thermodesulfobacteriota</taxon>
        <taxon>Desulfobacteria</taxon>
        <taxon>Desulfobacterales</taxon>
        <taxon>Desulfobacteraceae</taxon>
        <taxon>Desulfotignum</taxon>
    </lineage>
</organism>
<dbReference type="PANTHER" id="PTHR12778:SF10">
    <property type="entry name" value="MAJOR FACILITATOR SUPERFAMILY DOMAIN-CONTAINING PROTEIN 3"/>
    <property type="match status" value="1"/>
</dbReference>
<feature type="transmembrane region" description="Helical" evidence="6">
    <location>
        <begin position="91"/>
        <end position="108"/>
    </location>
</feature>
<dbReference type="PANTHER" id="PTHR12778">
    <property type="entry name" value="SOLUTE CARRIER FAMILY 33 ACETYL-COA TRANSPORTER -RELATED"/>
    <property type="match status" value="1"/>
</dbReference>
<dbReference type="OrthoDB" id="9787815at2"/>
<keyword evidence="3 6" id="KW-0812">Transmembrane</keyword>
<comment type="subcellular location">
    <subcellularLocation>
        <location evidence="1">Membrane</location>
        <topology evidence="1">Multi-pass membrane protein</topology>
    </subcellularLocation>
</comment>
<dbReference type="GO" id="GO:0035348">
    <property type="term" value="P:acetyl-CoA transmembrane transport"/>
    <property type="evidence" value="ECO:0007669"/>
    <property type="project" value="InterPro"/>
</dbReference>
<proteinExistence type="predicted"/>
<feature type="transmembrane region" description="Helical" evidence="6">
    <location>
        <begin position="164"/>
        <end position="184"/>
    </location>
</feature>
<feature type="transmembrane region" description="Helical" evidence="6">
    <location>
        <begin position="20"/>
        <end position="40"/>
    </location>
</feature>
<dbReference type="RefSeq" id="WP_006968258.1">
    <property type="nucleotide sequence ID" value="NZ_APJX01000012.1"/>
</dbReference>
<dbReference type="PATRIC" id="fig|1286635.3.peg.4280"/>
<feature type="transmembrane region" description="Helical" evidence="6">
    <location>
        <begin position="236"/>
        <end position="257"/>
    </location>
</feature>
<name>S0FT03_9BACT</name>
<dbReference type="Proteomes" id="UP000014216">
    <property type="component" value="Unassembled WGS sequence"/>
</dbReference>
<feature type="transmembrane region" description="Helical" evidence="6">
    <location>
        <begin position="422"/>
        <end position="444"/>
    </location>
</feature>
<evidence type="ECO:0000256" key="1">
    <source>
        <dbReference type="ARBA" id="ARBA00004141"/>
    </source>
</evidence>
<keyword evidence="2" id="KW-0813">Transport</keyword>
<evidence type="ECO:0000313" key="8">
    <source>
        <dbReference type="Proteomes" id="UP000014216"/>
    </source>
</evidence>
<dbReference type="AlphaFoldDB" id="S0FT03"/>
<evidence type="ECO:0000256" key="4">
    <source>
        <dbReference type="ARBA" id="ARBA00022989"/>
    </source>
</evidence>
<feature type="transmembrane region" description="Helical" evidence="6">
    <location>
        <begin position="487"/>
        <end position="506"/>
    </location>
</feature>
<protein>
    <submittedName>
        <fullName evidence="7">Muropeptide permease AmpG</fullName>
    </submittedName>
</protein>
<dbReference type="Pfam" id="PF13000">
    <property type="entry name" value="Acatn"/>
    <property type="match status" value="1"/>
</dbReference>
<feature type="transmembrane region" description="Helical" evidence="6">
    <location>
        <begin position="277"/>
        <end position="299"/>
    </location>
</feature>
<keyword evidence="5 6" id="KW-0472">Membrane</keyword>
<accession>S0FT03</accession>
<dbReference type="GO" id="GO:0016020">
    <property type="term" value="C:membrane"/>
    <property type="evidence" value="ECO:0007669"/>
    <property type="project" value="UniProtKB-SubCell"/>
</dbReference>
<dbReference type="GO" id="GO:0008521">
    <property type="term" value="F:acetyl-CoA transmembrane transporter activity"/>
    <property type="evidence" value="ECO:0007669"/>
    <property type="project" value="InterPro"/>
</dbReference>
<dbReference type="Gene3D" id="1.20.1250.20">
    <property type="entry name" value="MFS general substrate transporter like domains"/>
    <property type="match status" value="2"/>
</dbReference>
<dbReference type="SUPFAM" id="SSF103473">
    <property type="entry name" value="MFS general substrate transporter"/>
    <property type="match status" value="1"/>
</dbReference>
<evidence type="ECO:0000256" key="5">
    <source>
        <dbReference type="ARBA" id="ARBA00023136"/>
    </source>
</evidence>
<evidence type="ECO:0000256" key="6">
    <source>
        <dbReference type="SAM" id="Phobius"/>
    </source>
</evidence>
<gene>
    <name evidence="7" type="primary">ampG</name>
    <name evidence="7" type="ORF">Dpo_12c00980</name>
</gene>
<feature type="transmembrane region" description="Helical" evidence="6">
    <location>
        <begin position="196"/>
        <end position="215"/>
    </location>
</feature>
<evidence type="ECO:0000313" key="7">
    <source>
        <dbReference type="EMBL" id="EMS77820.1"/>
    </source>
</evidence>
<evidence type="ECO:0000256" key="2">
    <source>
        <dbReference type="ARBA" id="ARBA00022448"/>
    </source>
</evidence>
<feature type="transmembrane region" description="Helical" evidence="6">
    <location>
        <begin position="366"/>
        <end position="388"/>
    </location>
</feature>
<sequence>MPSQKRWQTAVKAFCHPRVITMLFFGFSAGMPLLLIFSSLSLWLREAGVERSAVTFFSWAALGYSFKFVWAPLVDQMPIPWLTRKLGRRRSWILAAQTGIAAAIVWMACTDPAAGQHPLVFMALAAVMLGFSSATQDIVIDAYRIESASVDLQAMMASAYIGGYRIGMLVAGAGALVLAEWFGSTKGGYRFEAWQATYLIMAGMMAVGMTTALVIDEPASEYNPADAYGAKTYLAGLALFGVAVAAFGLVFYASGIFLEDIRIQLGQWMNNATLGGFMVECVRLGAGILAAVLVGRLGLFFRLVNKKMVTDSYVAPVLDFFSRYRLMLAWLILALIGLYRISDIVLGVISNVFYQDLGFSKSQIASVVKTFGLFMTIAGGFAGGLLSIRFGVIRILFLGALLASATNLLFMVLAFYGHNLFLLYVVIAADNLAAGLASAAFVAFLSSLTSIRFTAVQYAVFSSLMTLVPKLFGGYSGTMVDTMGYPAFFFITFLMGLPVLILVGYCSRHLDVAK</sequence>
<feature type="transmembrane region" description="Helical" evidence="6">
    <location>
        <begin position="120"/>
        <end position="143"/>
    </location>
</feature>
<keyword evidence="8" id="KW-1185">Reference proteome</keyword>
<dbReference type="InterPro" id="IPR004752">
    <property type="entry name" value="AmpG_permease/AT-1"/>
</dbReference>
<evidence type="ECO:0000256" key="3">
    <source>
        <dbReference type="ARBA" id="ARBA00022692"/>
    </source>
</evidence>
<dbReference type="EMBL" id="APJX01000012">
    <property type="protein sequence ID" value="EMS77820.1"/>
    <property type="molecule type" value="Genomic_DNA"/>
</dbReference>
<reference evidence="7 8" key="1">
    <citation type="journal article" date="2013" name="Genome Announc.">
        <title>Draft Genome Sequence of Desulfotignum phosphitoxidans DSM 13687 Strain FiPS-3.</title>
        <authorList>
            <person name="Poehlein A."/>
            <person name="Daniel R."/>
            <person name="Simeonova D.D."/>
        </authorList>
    </citation>
    <scope>NUCLEOTIDE SEQUENCE [LARGE SCALE GENOMIC DNA]</scope>
    <source>
        <strain evidence="7 8">DSM 13687</strain>
    </source>
</reference>
<comment type="caution">
    <text evidence="7">The sequence shown here is derived from an EMBL/GenBank/DDBJ whole genome shotgun (WGS) entry which is preliminary data.</text>
</comment>